<proteinExistence type="inferred from homology"/>
<accession>A0AAJ1RA40</accession>
<reference evidence="8" key="2">
    <citation type="submission" date="2019-01" db="EMBL/GenBank/DDBJ databases">
        <title>Oenococcus sicerae UCMA17102.</title>
        <authorList>
            <person name="Cousin F.J."/>
            <person name="Le Guellec R."/>
            <person name="Cretenet M."/>
        </authorList>
    </citation>
    <scope>NUCLEOTIDE SEQUENCE</scope>
    <source>
        <strain evidence="8">UCMA17102</strain>
    </source>
</reference>
<evidence type="ECO:0000313" key="8">
    <source>
        <dbReference type="EMBL" id="MDN6900295.1"/>
    </source>
</evidence>
<reference evidence="9 10" key="1">
    <citation type="journal article" date="2019" name="Syst. Appl. Microbiol.">
        <title>Oenococcus sicerae sp. nov., isolated from French cider.</title>
        <authorList>
            <person name="Cousin F.J."/>
            <person name="Le Guellec R."/>
            <person name="Chagnot C."/>
            <person name="Goux D."/>
            <person name="Dalmasso M."/>
            <person name="Laplace J.M."/>
            <person name="Cretenet M."/>
        </authorList>
    </citation>
    <scope>NUCLEOTIDE SEQUENCE [LARGE SCALE GENOMIC DNA]</scope>
    <source>
        <strain evidence="9 10">UCMA 15228</strain>
    </source>
</reference>
<dbReference type="CDD" id="cd00609">
    <property type="entry name" value="AAT_like"/>
    <property type="match status" value="1"/>
</dbReference>
<evidence type="ECO:0000256" key="2">
    <source>
        <dbReference type="ARBA" id="ARBA00007441"/>
    </source>
</evidence>
<keyword evidence="10" id="KW-1185">Reference proteome</keyword>
<dbReference type="InterPro" id="IPR004839">
    <property type="entry name" value="Aminotransferase_I/II_large"/>
</dbReference>
<dbReference type="InterPro" id="IPR004838">
    <property type="entry name" value="NHTrfase_class1_PyrdxlP-BS"/>
</dbReference>
<evidence type="ECO:0000313" key="9">
    <source>
        <dbReference type="EMBL" id="QAS69871.1"/>
    </source>
</evidence>
<dbReference type="SUPFAM" id="SSF53383">
    <property type="entry name" value="PLP-dependent transferases"/>
    <property type="match status" value="1"/>
</dbReference>
<dbReference type="RefSeq" id="WP_128686345.1">
    <property type="nucleotide sequence ID" value="NZ_CP029684.2"/>
</dbReference>
<dbReference type="Gene3D" id="3.40.640.10">
    <property type="entry name" value="Type I PLP-dependent aspartate aminotransferase-like (Major domain)"/>
    <property type="match status" value="1"/>
</dbReference>
<evidence type="ECO:0000313" key="10">
    <source>
        <dbReference type="Proteomes" id="UP000286907"/>
    </source>
</evidence>
<dbReference type="GO" id="GO:0030170">
    <property type="term" value="F:pyridoxal phosphate binding"/>
    <property type="evidence" value="ECO:0007669"/>
    <property type="project" value="InterPro"/>
</dbReference>
<dbReference type="EMBL" id="CP029684">
    <property type="protein sequence ID" value="QAS69871.1"/>
    <property type="molecule type" value="Genomic_DNA"/>
</dbReference>
<dbReference type="GO" id="GO:0008483">
    <property type="term" value="F:transaminase activity"/>
    <property type="evidence" value="ECO:0007669"/>
    <property type="project" value="UniProtKB-KW"/>
</dbReference>
<protein>
    <recommendedName>
        <fullName evidence="6">Aminotransferase</fullName>
        <ecNumber evidence="6">2.6.1.-</ecNumber>
    </recommendedName>
</protein>
<dbReference type="Proteomes" id="UP000286907">
    <property type="component" value="Chromosome"/>
</dbReference>
<keyword evidence="3 6" id="KW-0032">Aminotransferase</keyword>
<keyword evidence="4 6" id="KW-0808">Transferase</keyword>
<dbReference type="InterPro" id="IPR015424">
    <property type="entry name" value="PyrdxlP-dep_Trfase"/>
</dbReference>
<dbReference type="InterPro" id="IPR015421">
    <property type="entry name" value="PyrdxlP-dep_Trfase_major"/>
</dbReference>
<evidence type="ECO:0000256" key="5">
    <source>
        <dbReference type="ARBA" id="ARBA00022898"/>
    </source>
</evidence>
<evidence type="ECO:0000256" key="4">
    <source>
        <dbReference type="ARBA" id="ARBA00022679"/>
    </source>
</evidence>
<dbReference type="PANTHER" id="PTHR46383:SF4">
    <property type="entry name" value="AMINOTRANSFERASE"/>
    <property type="match status" value="1"/>
</dbReference>
<dbReference type="EMBL" id="SDWY01000002">
    <property type="protein sequence ID" value="MDN6900295.1"/>
    <property type="molecule type" value="Genomic_DNA"/>
</dbReference>
<keyword evidence="5" id="KW-0663">Pyridoxal phosphate</keyword>
<dbReference type="InterPro" id="IPR050596">
    <property type="entry name" value="AspAT/PAT-like"/>
</dbReference>
<reference evidence="9" key="3">
    <citation type="submission" date="2020-01" db="EMBL/GenBank/DDBJ databases">
        <authorList>
            <person name="Cousin F.J."/>
            <person name="Le Guellec R."/>
            <person name="Cretenet M."/>
        </authorList>
    </citation>
    <scope>NUCLEOTIDE SEQUENCE</scope>
    <source>
        <strain evidence="9">UCMA 15228</strain>
    </source>
</reference>
<dbReference type="Pfam" id="PF00155">
    <property type="entry name" value="Aminotran_1_2"/>
    <property type="match status" value="1"/>
</dbReference>
<comment type="cofactor">
    <cofactor evidence="1 6">
        <name>pyridoxal 5'-phosphate</name>
        <dbReference type="ChEBI" id="CHEBI:597326"/>
    </cofactor>
</comment>
<feature type="domain" description="Aminotransferase class I/classII large" evidence="7">
    <location>
        <begin position="36"/>
        <end position="383"/>
    </location>
</feature>
<dbReference type="PROSITE" id="PS00105">
    <property type="entry name" value="AA_TRANSFER_CLASS_1"/>
    <property type="match status" value="1"/>
</dbReference>
<organism evidence="8 11">
    <name type="scientific">Oenococcus sicerae</name>
    <dbReference type="NCBI Taxonomy" id="2203724"/>
    <lineage>
        <taxon>Bacteria</taxon>
        <taxon>Bacillati</taxon>
        <taxon>Bacillota</taxon>
        <taxon>Bacilli</taxon>
        <taxon>Lactobacillales</taxon>
        <taxon>Lactobacillaceae</taxon>
        <taxon>Oenococcus</taxon>
    </lineage>
</organism>
<evidence type="ECO:0000256" key="1">
    <source>
        <dbReference type="ARBA" id="ARBA00001933"/>
    </source>
</evidence>
<dbReference type="EC" id="2.6.1.-" evidence="6"/>
<dbReference type="PANTHER" id="PTHR46383">
    <property type="entry name" value="ASPARTATE AMINOTRANSFERASE"/>
    <property type="match status" value="1"/>
</dbReference>
<gene>
    <name evidence="9" type="ORF">DLJ48_04705</name>
    <name evidence="8" type="ORF">EVC35_04640</name>
</gene>
<evidence type="ECO:0000256" key="6">
    <source>
        <dbReference type="RuleBase" id="RU000481"/>
    </source>
</evidence>
<comment type="similarity">
    <text evidence="2 6">Belongs to the class-I pyridoxal-phosphate-dependent aminotransferase family.</text>
</comment>
<dbReference type="GO" id="GO:0006520">
    <property type="term" value="P:amino acid metabolic process"/>
    <property type="evidence" value="ECO:0007669"/>
    <property type="project" value="InterPro"/>
</dbReference>
<evidence type="ECO:0000256" key="3">
    <source>
        <dbReference type="ARBA" id="ARBA00022576"/>
    </source>
</evidence>
<name>A0AAJ1RA40_9LACO</name>
<evidence type="ECO:0000313" key="11">
    <source>
        <dbReference type="Proteomes" id="UP001167919"/>
    </source>
</evidence>
<sequence length="394" mass="42736">MPEIRKNLDRMTNTFVQAAGPSEILALNQEFKSIDDIVLLTVGEPDFNTPEHIKQAAIADIAANDSHYAPSNGTADLLQNAATFLKHHYQLDYDPKSEILATLGVTEAINVSIKAILNPGDEIIIPEPTFPVYALAAKAFGAKVIHVPTAADGFILTVAKLTQTLIDHPQAKAIVLTTPGNPTGVSYTEEQIQSLAQVLKQHNVFVISDEIYSELTYDRPHASFAKALPEQTILFNGVSKSHAMTGYRVGIIAGPHALISQIAVVHQLITTTLPGVTMAAAAEAFGAGENDAESMRIAYKKRRDYLIESFTKLGLSFAYPDGAFYFFVKIPAYLQQDGFKLARQIAKEAKVGVTPGVAFGQSGYLRFSYATSLEKLQIAVSRLAGFLQAEKQAK</sequence>
<dbReference type="InterPro" id="IPR015422">
    <property type="entry name" value="PyrdxlP-dep_Trfase_small"/>
</dbReference>
<dbReference type="AlphaFoldDB" id="A0AAJ1RA40"/>
<evidence type="ECO:0000259" key="7">
    <source>
        <dbReference type="Pfam" id="PF00155"/>
    </source>
</evidence>
<dbReference type="Proteomes" id="UP001167919">
    <property type="component" value="Unassembled WGS sequence"/>
</dbReference>
<dbReference type="Gene3D" id="3.90.1150.10">
    <property type="entry name" value="Aspartate Aminotransferase, domain 1"/>
    <property type="match status" value="1"/>
</dbReference>